<evidence type="ECO:0000313" key="1">
    <source>
        <dbReference type="EMBL" id="DAE19630.1"/>
    </source>
</evidence>
<proteinExistence type="predicted"/>
<organism evidence="1">
    <name type="scientific">Podoviridae sp. ctdRZ1</name>
    <dbReference type="NCBI Taxonomy" id="2826568"/>
    <lineage>
        <taxon>Viruses</taxon>
        <taxon>Duplodnaviria</taxon>
        <taxon>Heunggongvirae</taxon>
        <taxon>Uroviricota</taxon>
        <taxon>Caudoviricetes</taxon>
    </lineage>
</organism>
<reference evidence="1" key="1">
    <citation type="journal article" date="2021" name="Proc. Natl. Acad. Sci. U.S.A.">
        <title>A Catalog of Tens of Thousands of Viruses from Human Metagenomes Reveals Hidden Associations with Chronic Diseases.</title>
        <authorList>
            <person name="Tisza M.J."/>
            <person name="Buck C.B."/>
        </authorList>
    </citation>
    <scope>NUCLEOTIDE SEQUENCE</scope>
    <source>
        <strain evidence="1">CtdRZ1</strain>
    </source>
</reference>
<name>A0A8S5QK16_9CAUD</name>
<dbReference type="EMBL" id="BK015680">
    <property type="protein sequence ID" value="DAE19630.1"/>
    <property type="molecule type" value="Genomic_DNA"/>
</dbReference>
<protein>
    <submittedName>
        <fullName evidence="1">Hemolysin expression modulating protein</fullName>
    </submittedName>
</protein>
<sequence>MTDFSPLNFPLPERTGAEGLDARVTALEETIVRLLEALQYTLTNLGRENFNPAALERLRAELRSGQTTNQ</sequence>
<accession>A0A8S5QK16</accession>